<dbReference type="EMBL" id="JAVHNQ010000003">
    <property type="protein sequence ID" value="KAK6353415.1"/>
    <property type="molecule type" value="Genomic_DNA"/>
</dbReference>
<evidence type="ECO:0008006" key="11">
    <source>
        <dbReference type="Google" id="ProtNLM"/>
    </source>
</evidence>
<protein>
    <recommendedName>
        <fullName evidence="11">Urea transporter</fullName>
    </recommendedName>
</protein>
<keyword evidence="4 8" id="KW-0812">Transmembrane</keyword>
<keyword evidence="6 8" id="KW-0472">Membrane</keyword>
<feature type="transmembrane region" description="Helical" evidence="8">
    <location>
        <begin position="129"/>
        <end position="154"/>
    </location>
</feature>
<dbReference type="PROSITE" id="PS50283">
    <property type="entry name" value="NA_SOLUT_SYMP_3"/>
    <property type="match status" value="1"/>
</dbReference>
<evidence type="ECO:0000256" key="7">
    <source>
        <dbReference type="RuleBase" id="RU362091"/>
    </source>
</evidence>
<feature type="transmembrane region" description="Helical" evidence="8">
    <location>
        <begin position="283"/>
        <end position="302"/>
    </location>
</feature>
<feature type="transmembrane region" description="Helical" evidence="8">
    <location>
        <begin position="28"/>
        <end position="47"/>
    </location>
</feature>
<keyword evidence="3" id="KW-0813">Transport</keyword>
<dbReference type="GO" id="GO:0005886">
    <property type="term" value="C:plasma membrane"/>
    <property type="evidence" value="ECO:0007669"/>
    <property type="project" value="TreeGrafter"/>
</dbReference>
<dbReference type="PANTHER" id="PTHR48086">
    <property type="entry name" value="SODIUM/PROLINE SYMPORTER-RELATED"/>
    <property type="match status" value="1"/>
</dbReference>
<evidence type="ECO:0000256" key="5">
    <source>
        <dbReference type="ARBA" id="ARBA00022989"/>
    </source>
</evidence>
<dbReference type="GO" id="GO:0015606">
    <property type="term" value="F:spermidine transmembrane transporter activity"/>
    <property type="evidence" value="ECO:0007669"/>
    <property type="project" value="TreeGrafter"/>
</dbReference>
<evidence type="ECO:0000256" key="3">
    <source>
        <dbReference type="ARBA" id="ARBA00022448"/>
    </source>
</evidence>
<name>A0AAV9V1K8_9PEZI</name>
<comment type="subcellular location">
    <subcellularLocation>
        <location evidence="1">Membrane</location>
        <topology evidence="1">Multi-pass membrane protein</topology>
    </subcellularLocation>
</comment>
<dbReference type="PANTHER" id="PTHR48086:SF10">
    <property type="entry name" value="AGR155CP"/>
    <property type="match status" value="1"/>
</dbReference>
<reference evidence="9 10" key="1">
    <citation type="submission" date="2019-10" db="EMBL/GenBank/DDBJ databases">
        <authorList>
            <person name="Palmer J.M."/>
        </authorList>
    </citation>
    <scope>NUCLEOTIDE SEQUENCE [LARGE SCALE GENOMIC DNA]</scope>
    <source>
        <strain evidence="9 10">TWF696</strain>
    </source>
</reference>
<keyword evidence="10" id="KW-1185">Reference proteome</keyword>
<keyword evidence="5 8" id="KW-1133">Transmembrane helix</keyword>
<feature type="transmembrane region" description="Helical" evidence="8">
    <location>
        <begin position="174"/>
        <end position="201"/>
    </location>
</feature>
<feature type="transmembrane region" description="Helical" evidence="8">
    <location>
        <begin position="98"/>
        <end position="117"/>
    </location>
</feature>
<evidence type="ECO:0000256" key="1">
    <source>
        <dbReference type="ARBA" id="ARBA00004141"/>
    </source>
</evidence>
<evidence type="ECO:0000313" key="10">
    <source>
        <dbReference type="Proteomes" id="UP001375240"/>
    </source>
</evidence>
<evidence type="ECO:0000256" key="4">
    <source>
        <dbReference type="ARBA" id="ARBA00022692"/>
    </source>
</evidence>
<proteinExistence type="inferred from homology"/>
<evidence type="ECO:0000256" key="2">
    <source>
        <dbReference type="ARBA" id="ARBA00006434"/>
    </source>
</evidence>
<dbReference type="InterPro" id="IPR050277">
    <property type="entry name" value="Sodium:Solute_Symporter"/>
</dbReference>
<accession>A0AAV9V1K8</accession>
<comment type="caution">
    <text evidence="9">The sequence shown here is derived from an EMBL/GenBank/DDBJ whole genome shotgun (WGS) entry which is preliminary data.</text>
</comment>
<feature type="transmembrane region" description="Helical" evidence="8">
    <location>
        <begin position="322"/>
        <end position="347"/>
    </location>
</feature>
<dbReference type="InterPro" id="IPR001734">
    <property type="entry name" value="Na/solute_symporter"/>
</dbReference>
<dbReference type="Pfam" id="PF00474">
    <property type="entry name" value="SSF"/>
    <property type="match status" value="1"/>
</dbReference>
<sequence length="397" mass="42432">MITMFLYMVAELSAVNSVINLLTGLNGLPALIVEVAVTTIYTSLGGFRVSFVTDNVQGAVVLLLIVICSVSIGTKAHIDTSLIGASGLTRATPLGWKLLYILPVAIGTNVMFLSPYWMRAFAARTDRDLYIGAALASSWVFIILTVVGFTGIIAVWAHGVDKWGPVGEWSSIAFFYLIAELPGWVVGFVLLMVVALSTAVFDSLQSAMVSTASNDLCRNKLGLRWIRAAIVVLIIPVVVVAVKAHASVLQIFLISDIVSAAAIPCLLLGGLLDTFWFVKGWDVIAGGCGGILAVFIFGVVYYGSAEGGGELVYMKTLYADDWGVFGAYVAAPVGGVVVMFVSCAVRLAGMWAVAKVRGVRFTGLDRERVVEVNDIERDEVMVADEETTDGKPRPAVY</sequence>
<dbReference type="AlphaFoldDB" id="A0AAV9V1K8"/>
<dbReference type="Gene3D" id="1.20.1730.10">
    <property type="entry name" value="Sodium/glucose cotransporter"/>
    <property type="match status" value="1"/>
</dbReference>
<comment type="similarity">
    <text evidence="2 7">Belongs to the sodium:solute symporter (SSF) (TC 2.A.21) family.</text>
</comment>
<evidence type="ECO:0000256" key="8">
    <source>
        <dbReference type="SAM" id="Phobius"/>
    </source>
</evidence>
<feature type="transmembrane region" description="Helical" evidence="8">
    <location>
        <begin position="248"/>
        <end position="271"/>
    </location>
</feature>
<dbReference type="Proteomes" id="UP001375240">
    <property type="component" value="Unassembled WGS sequence"/>
</dbReference>
<feature type="transmembrane region" description="Helical" evidence="8">
    <location>
        <begin position="59"/>
        <end position="78"/>
    </location>
</feature>
<evidence type="ECO:0000256" key="6">
    <source>
        <dbReference type="ARBA" id="ARBA00023136"/>
    </source>
</evidence>
<dbReference type="InterPro" id="IPR038377">
    <property type="entry name" value="Na/Glc_symporter_sf"/>
</dbReference>
<gene>
    <name evidence="9" type="ORF">TWF696_005380</name>
</gene>
<evidence type="ECO:0000313" key="9">
    <source>
        <dbReference type="EMBL" id="KAK6353415.1"/>
    </source>
</evidence>
<feature type="transmembrane region" description="Helical" evidence="8">
    <location>
        <begin position="222"/>
        <end position="242"/>
    </location>
</feature>
<organism evidence="9 10">
    <name type="scientific">Orbilia brochopaga</name>
    <dbReference type="NCBI Taxonomy" id="3140254"/>
    <lineage>
        <taxon>Eukaryota</taxon>
        <taxon>Fungi</taxon>
        <taxon>Dikarya</taxon>
        <taxon>Ascomycota</taxon>
        <taxon>Pezizomycotina</taxon>
        <taxon>Orbiliomycetes</taxon>
        <taxon>Orbiliales</taxon>
        <taxon>Orbiliaceae</taxon>
        <taxon>Orbilia</taxon>
    </lineage>
</organism>